<name>A0A3N5CU14_9SPHN</name>
<keyword evidence="4" id="KW-1003">Cell membrane</keyword>
<comment type="caution">
    <text evidence="11">The sequence shown here is derived from an EMBL/GenBank/DDBJ whole genome shotgun (WGS) entry which is preliminary data.</text>
</comment>
<evidence type="ECO:0000256" key="6">
    <source>
        <dbReference type="ARBA" id="ARBA00022989"/>
    </source>
</evidence>
<feature type="transmembrane region" description="Helical" evidence="10">
    <location>
        <begin position="395"/>
        <end position="415"/>
    </location>
</feature>
<comment type="subcellular location">
    <subcellularLocation>
        <location evidence="1">Cell inner membrane</location>
        <topology evidence="1">Multi-pass membrane protein</topology>
    </subcellularLocation>
</comment>
<dbReference type="NCBIfam" id="TIGR00797">
    <property type="entry name" value="matE"/>
    <property type="match status" value="1"/>
</dbReference>
<evidence type="ECO:0000256" key="8">
    <source>
        <dbReference type="ARBA" id="ARBA00023136"/>
    </source>
</evidence>
<sequence>MLTYAIDVMFIARLGADELAASSLAVALFGLLTWSLQGLTGAVSPIMAAELGARAPALRPVRRSVRMAMWLALATGAVAMIVCAFAESLMLLTGQPPRIAALAGDYMDVLLLALGPMVMAGVFRNFVSTLGRPILATLITASGIGVNAAANWAFIFGNWGAPALGLPGAAVATVLTSLTILAFYALAIRLDPRLHRYRIFGFAWRPDWPRFAELIRIGTPIALTITAEAGIFGAAAFLMGRIGATPLAAHAIALQIVALAFQVPFGVSQAATIRVGYYFGARDAEGVRRAGTVALVMGTGFMVLTALALLLAPEYLLALYIDPWNPDEPAVAEFALAFLAIGAAFQLVDGLQVVAAGALRGLQDTRVPMAIAIFAYWIPGFGVATWLAFGTDTGARGVWFGLATGLAVAAALLLARWLSRERLGLIAAPAPNDHPHHSPGRG</sequence>
<feature type="transmembrane region" description="Helical" evidence="10">
    <location>
        <begin position="109"/>
        <end position="127"/>
    </location>
</feature>
<feature type="transmembrane region" description="Helical" evidence="10">
    <location>
        <begin position="68"/>
        <end position="89"/>
    </location>
</feature>
<dbReference type="PIRSF" id="PIRSF006603">
    <property type="entry name" value="DinF"/>
    <property type="match status" value="1"/>
</dbReference>
<dbReference type="GO" id="GO:0006811">
    <property type="term" value="P:monoatomic ion transport"/>
    <property type="evidence" value="ECO:0007669"/>
    <property type="project" value="UniProtKB-KW"/>
</dbReference>
<evidence type="ECO:0000256" key="9">
    <source>
        <dbReference type="ARBA" id="ARBA00031636"/>
    </source>
</evidence>
<feature type="transmembrane region" description="Helical" evidence="10">
    <location>
        <begin position="291"/>
        <end position="312"/>
    </location>
</feature>
<feature type="transmembrane region" description="Helical" evidence="10">
    <location>
        <begin position="214"/>
        <end position="240"/>
    </location>
</feature>
<keyword evidence="2" id="KW-0813">Transport</keyword>
<dbReference type="CDD" id="cd13131">
    <property type="entry name" value="MATE_NorM_like"/>
    <property type="match status" value="1"/>
</dbReference>
<dbReference type="Proteomes" id="UP000275232">
    <property type="component" value="Unassembled WGS sequence"/>
</dbReference>
<evidence type="ECO:0000313" key="12">
    <source>
        <dbReference type="Proteomes" id="UP000275232"/>
    </source>
</evidence>
<reference evidence="11 12" key="1">
    <citation type="submission" date="2018-11" db="EMBL/GenBank/DDBJ databases">
        <title>Erythrobacter spongiae sp. nov., isolated from a marine sponge.</title>
        <authorList>
            <person name="Zhuang L."/>
            <person name="Luo L."/>
        </authorList>
    </citation>
    <scope>NUCLEOTIDE SEQUENCE [LARGE SCALE GENOMIC DNA]</scope>
    <source>
        <strain evidence="11 12">HN-E23</strain>
    </source>
</reference>
<evidence type="ECO:0000256" key="7">
    <source>
        <dbReference type="ARBA" id="ARBA00023065"/>
    </source>
</evidence>
<feature type="transmembrane region" description="Helical" evidence="10">
    <location>
        <begin position="134"/>
        <end position="156"/>
    </location>
</feature>
<keyword evidence="6 10" id="KW-1133">Transmembrane helix</keyword>
<dbReference type="OrthoDB" id="9780160at2"/>
<protein>
    <recommendedName>
        <fullName evidence="9">Multidrug-efflux transporter</fullName>
    </recommendedName>
</protein>
<gene>
    <name evidence="11" type="ORF">EG799_05980</name>
</gene>
<evidence type="ECO:0000256" key="3">
    <source>
        <dbReference type="ARBA" id="ARBA00022449"/>
    </source>
</evidence>
<keyword evidence="5 10" id="KW-0812">Transmembrane</keyword>
<dbReference type="GO" id="GO:0042910">
    <property type="term" value="F:xenobiotic transmembrane transporter activity"/>
    <property type="evidence" value="ECO:0007669"/>
    <property type="project" value="InterPro"/>
</dbReference>
<evidence type="ECO:0000313" key="11">
    <source>
        <dbReference type="EMBL" id="RPF72714.1"/>
    </source>
</evidence>
<proteinExistence type="predicted"/>
<feature type="transmembrane region" description="Helical" evidence="10">
    <location>
        <begin position="332"/>
        <end position="355"/>
    </location>
</feature>
<dbReference type="PANTHER" id="PTHR43298">
    <property type="entry name" value="MULTIDRUG RESISTANCE PROTEIN NORM-RELATED"/>
    <property type="match status" value="1"/>
</dbReference>
<dbReference type="Pfam" id="PF01554">
    <property type="entry name" value="MatE"/>
    <property type="match status" value="2"/>
</dbReference>
<dbReference type="GO" id="GO:0005886">
    <property type="term" value="C:plasma membrane"/>
    <property type="evidence" value="ECO:0007669"/>
    <property type="project" value="UniProtKB-SubCell"/>
</dbReference>
<evidence type="ECO:0000256" key="2">
    <source>
        <dbReference type="ARBA" id="ARBA00022448"/>
    </source>
</evidence>
<dbReference type="EMBL" id="RPFZ01000001">
    <property type="protein sequence ID" value="RPF72714.1"/>
    <property type="molecule type" value="Genomic_DNA"/>
</dbReference>
<feature type="transmembrane region" description="Helical" evidence="10">
    <location>
        <begin position="252"/>
        <end position="279"/>
    </location>
</feature>
<keyword evidence="8 10" id="KW-0472">Membrane</keyword>
<accession>A0A3N5CU14</accession>
<feature type="transmembrane region" description="Helical" evidence="10">
    <location>
        <begin position="168"/>
        <end position="188"/>
    </location>
</feature>
<keyword evidence="3" id="KW-0050">Antiport</keyword>
<dbReference type="InterPro" id="IPR002528">
    <property type="entry name" value="MATE_fam"/>
</dbReference>
<feature type="transmembrane region" description="Helical" evidence="10">
    <location>
        <begin position="20"/>
        <end position="47"/>
    </location>
</feature>
<evidence type="ECO:0000256" key="10">
    <source>
        <dbReference type="SAM" id="Phobius"/>
    </source>
</evidence>
<dbReference type="PANTHER" id="PTHR43298:SF2">
    <property type="entry name" value="FMN_FAD EXPORTER YEEO-RELATED"/>
    <property type="match status" value="1"/>
</dbReference>
<keyword evidence="7" id="KW-0406">Ion transport</keyword>
<feature type="transmembrane region" description="Helical" evidence="10">
    <location>
        <begin position="367"/>
        <end position="389"/>
    </location>
</feature>
<dbReference type="GO" id="GO:0015297">
    <property type="term" value="F:antiporter activity"/>
    <property type="evidence" value="ECO:0007669"/>
    <property type="project" value="UniProtKB-KW"/>
</dbReference>
<evidence type="ECO:0000256" key="5">
    <source>
        <dbReference type="ARBA" id="ARBA00022692"/>
    </source>
</evidence>
<evidence type="ECO:0000256" key="1">
    <source>
        <dbReference type="ARBA" id="ARBA00004429"/>
    </source>
</evidence>
<dbReference type="AlphaFoldDB" id="A0A3N5CU14"/>
<evidence type="ECO:0000256" key="4">
    <source>
        <dbReference type="ARBA" id="ARBA00022475"/>
    </source>
</evidence>
<keyword evidence="12" id="KW-1185">Reference proteome</keyword>
<organism evidence="11 12">
    <name type="scientific">Aurantiacibacter spongiae</name>
    <dbReference type="NCBI Taxonomy" id="2488860"/>
    <lineage>
        <taxon>Bacteria</taxon>
        <taxon>Pseudomonadati</taxon>
        <taxon>Pseudomonadota</taxon>
        <taxon>Alphaproteobacteria</taxon>
        <taxon>Sphingomonadales</taxon>
        <taxon>Erythrobacteraceae</taxon>
        <taxon>Aurantiacibacter</taxon>
    </lineage>
</organism>
<dbReference type="InterPro" id="IPR050222">
    <property type="entry name" value="MATE_MdtK"/>
</dbReference>
<dbReference type="InterPro" id="IPR048279">
    <property type="entry name" value="MdtK-like"/>
</dbReference>